<protein>
    <recommendedName>
        <fullName evidence="4">EF-hand domain-containing protein</fullName>
    </recommendedName>
</protein>
<dbReference type="Proteomes" id="UP001175271">
    <property type="component" value="Unassembled WGS sequence"/>
</dbReference>
<dbReference type="SMART" id="SM00054">
    <property type="entry name" value="EFh"/>
    <property type="match status" value="4"/>
</dbReference>
<dbReference type="GO" id="GO:0005509">
    <property type="term" value="F:calcium ion binding"/>
    <property type="evidence" value="ECO:0007669"/>
    <property type="project" value="InterPro"/>
</dbReference>
<evidence type="ECO:0000313" key="5">
    <source>
        <dbReference type="EMBL" id="KAK0410701.1"/>
    </source>
</evidence>
<feature type="compositionally biased region" description="Basic and acidic residues" evidence="3">
    <location>
        <begin position="299"/>
        <end position="311"/>
    </location>
</feature>
<feature type="compositionally biased region" description="Basic residues" evidence="3">
    <location>
        <begin position="281"/>
        <end position="290"/>
    </location>
</feature>
<gene>
    <name evidence="5" type="ORF">QR680_005283</name>
</gene>
<dbReference type="Gene3D" id="1.10.238.10">
    <property type="entry name" value="EF-hand"/>
    <property type="match status" value="3"/>
</dbReference>
<feature type="domain" description="EF-hand" evidence="4">
    <location>
        <begin position="598"/>
        <end position="633"/>
    </location>
</feature>
<dbReference type="SUPFAM" id="SSF47473">
    <property type="entry name" value="EF-hand"/>
    <property type="match status" value="1"/>
</dbReference>
<organism evidence="5 6">
    <name type="scientific">Steinernema hermaphroditum</name>
    <dbReference type="NCBI Taxonomy" id="289476"/>
    <lineage>
        <taxon>Eukaryota</taxon>
        <taxon>Metazoa</taxon>
        <taxon>Ecdysozoa</taxon>
        <taxon>Nematoda</taxon>
        <taxon>Chromadorea</taxon>
        <taxon>Rhabditida</taxon>
        <taxon>Tylenchina</taxon>
        <taxon>Panagrolaimomorpha</taxon>
        <taxon>Strongyloidoidea</taxon>
        <taxon>Steinernematidae</taxon>
        <taxon>Steinernema</taxon>
    </lineage>
</organism>
<feature type="domain" description="EF-hand" evidence="4">
    <location>
        <begin position="561"/>
        <end position="596"/>
    </location>
</feature>
<evidence type="ECO:0000259" key="4">
    <source>
        <dbReference type="PROSITE" id="PS50222"/>
    </source>
</evidence>
<evidence type="ECO:0000256" key="3">
    <source>
        <dbReference type="SAM" id="MobiDB-lite"/>
    </source>
</evidence>
<dbReference type="InterPro" id="IPR018247">
    <property type="entry name" value="EF_Hand_1_Ca_BS"/>
</dbReference>
<keyword evidence="1" id="KW-0677">Repeat</keyword>
<dbReference type="Pfam" id="PF15353">
    <property type="entry name" value="HECA_N"/>
    <property type="match status" value="1"/>
</dbReference>
<feature type="region of interest" description="Disordered" evidence="3">
    <location>
        <begin position="139"/>
        <end position="170"/>
    </location>
</feature>
<dbReference type="FunFam" id="1.10.238.10:FF:000003">
    <property type="entry name" value="Calmodulin A"/>
    <property type="match status" value="1"/>
</dbReference>
<comment type="caution">
    <text evidence="5">The sequence shown here is derived from an EMBL/GenBank/DDBJ whole genome shotgun (WGS) entry which is preliminary data.</text>
</comment>
<dbReference type="GO" id="GO:0016460">
    <property type="term" value="C:myosin II complex"/>
    <property type="evidence" value="ECO:0007669"/>
    <property type="project" value="TreeGrafter"/>
</dbReference>
<proteinExistence type="predicted"/>
<keyword evidence="6" id="KW-1185">Reference proteome</keyword>
<dbReference type="AlphaFoldDB" id="A0AA39LUJ5"/>
<dbReference type="PANTHER" id="PTHR23048">
    <property type="entry name" value="MYOSIN LIGHT CHAIN 1, 3"/>
    <property type="match status" value="1"/>
</dbReference>
<name>A0AA39LUJ5_9BILA</name>
<dbReference type="CDD" id="cd00051">
    <property type="entry name" value="EFh"/>
    <property type="match status" value="2"/>
</dbReference>
<dbReference type="PROSITE" id="PS00018">
    <property type="entry name" value="EF_HAND_1"/>
    <property type="match status" value="4"/>
</dbReference>
<dbReference type="InterPro" id="IPR050230">
    <property type="entry name" value="CALM/Myosin/TropC-like"/>
</dbReference>
<accession>A0AA39LUJ5</accession>
<dbReference type="PANTHER" id="PTHR23048:SF0">
    <property type="entry name" value="CALMODULIN LIKE 3"/>
    <property type="match status" value="1"/>
</dbReference>
<feature type="domain" description="EF-hand" evidence="4">
    <location>
        <begin position="525"/>
        <end position="560"/>
    </location>
</feature>
<feature type="domain" description="EF-hand" evidence="4">
    <location>
        <begin position="634"/>
        <end position="666"/>
    </location>
</feature>
<dbReference type="EMBL" id="JAUCMV010000003">
    <property type="protein sequence ID" value="KAK0410701.1"/>
    <property type="molecule type" value="Genomic_DNA"/>
</dbReference>
<dbReference type="PROSITE" id="PS50222">
    <property type="entry name" value="EF_HAND_2"/>
    <property type="match status" value="4"/>
</dbReference>
<evidence type="ECO:0000256" key="2">
    <source>
        <dbReference type="ARBA" id="ARBA00022837"/>
    </source>
</evidence>
<sequence>MGKKGRNNSAVCEGQKGDQKKLSGCPIPMKKGCVIGLPLPTKEDGGLKMLCNNESCPFKGQLVHSKCLEVLEETLIKGLEQTGSARGWSDSQRRSNLWGRRGIPLVQRNCRCPCDHGFSVLDINAIEVEQMQAKVQEVNATPVANNAPKKKKKNNNLPALNTGKGKEANRKVEKRLLERDHFRDDDIPIVPSSPKTDPAFRKLMEPVVLLRAGILRSKDDGEYSIRRSSTPLSPHNLSEISEDFVLEESPFFAESANDPEEDCDDFARVSLVEFLTQKANGKGKKGKKRAGVLQASAPDTKDKQKPSREFEVPEAVPMSPVSKSNNPWFTSDLQQKQKIYESRSEEQVEHVHMSDLTINTDIVRPITPSTPSSLQSELLAECRELSSQAHPELDFEEIRRMVAEVEPPTPAESPLSLHMAPPPGFEHVTVAPPPGFGHVGNSAVSGALCMEASQNGLLDFVSMSCVNDVLTEKDIIPEARQSCSTLPSADPAHYLNDFVVKRMNRYAQGETYDGLFKGPSFFLGEELLEFKEAFSLFDKDGDGTITTKELGTVMRSLGQNPTEAELQDMINEVDADGNGTIDFPEFLTMMARKMKDTDSEEEIREAFRVFDKDGNGFISAAELRHVMTNLGEKLTDEEVDEMIREADIDGDGQVNYEEFVTMMTTK</sequence>
<keyword evidence="2" id="KW-0106">Calcium</keyword>
<feature type="region of interest" description="Disordered" evidence="3">
    <location>
        <begin position="1"/>
        <end position="21"/>
    </location>
</feature>
<dbReference type="InterPro" id="IPR054537">
    <property type="entry name" value="HECA_N"/>
</dbReference>
<dbReference type="InterPro" id="IPR002048">
    <property type="entry name" value="EF_hand_dom"/>
</dbReference>
<reference evidence="5" key="1">
    <citation type="submission" date="2023-06" db="EMBL/GenBank/DDBJ databases">
        <title>Genomic analysis of the entomopathogenic nematode Steinernema hermaphroditum.</title>
        <authorList>
            <person name="Schwarz E.M."/>
            <person name="Heppert J.K."/>
            <person name="Baniya A."/>
            <person name="Schwartz H.T."/>
            <person name="Tan C.-H."/>
            <person name="Antoshechkin I."/>
            <person name="Sternberg P.W."/>
            <person name="Goodrich-Blair H."/>
            <person name="Dillman A.R."/>
        </authorList>
    </citation>
    <scope>NUCLEOTIDE SEQUENCE</scope>
    <source>
        <strain evidence="5">PS9179</strain>
        <tissue evidence="5">Whole animal</tissue>
    </source>
</reference>
<feature type="region of interest" description="Disordered" evidence="3">
    <location>
        <begin position="280"/>
        <end position="328"/>
    </location>
</feature>
<evidence type="ECO:0000256" key="1">
    <source>
        <dbReference type="ARBA" id="ARBA00022737"/>
    </source>
</evidence>
<dbReference type="Pfam" id="PF13499">
    <property type="entry name" value="EF-hand_7"/>
    <property type="match status" value="2"/>
</dbReference>
<evidence type="ECO:0000313" key="6">
    <source>
        <dbReference type="Proteomes" id="UP001175271"/>
    </source>
</evidence>
<dbReference type="InterPro" id="IPR011992">
    <property type="entry name" value="EF-hand-dom_pair"/>
</dbReference>